<dbReference type="EMBL" id="JAQQWL010000004">
    <property type="protein sequence ID" value="KAK8076362.1"/>
    <property type="molecule type" value="Genomic_DNA"/>
</dbReference>
<proteinExistence type="inferred from homology"/>
<reference evidence="6 7" key="1">
    <citation type="submission" date="2023-01" db="EMBL/GenBank/DDBJ databases">
        <title>Analysis of 21 Apiospora genomes using comparative genomics revels a genus with tremendous synthesis potential of carbohydrate active enzymes and secondary metabolites.</title>
        <authorList>
            <person name="Sorensen T."/>
        </authorList>
    </citation>
    <scope>NUCLEOTIDE SEQUENCE [LARGE SCALE GENOMIC DNA]</scope>
    <source>
        <strain evidence="6 7">CBS 135458</strain>
    </source>
</reference>
<dbReference type="RefSeq" id="XP_066719321.1">
    <property type="nucleotide sequence ID" value="XM_066855043.1"/>
</dbReference>
<comment type="similarity">
    <text evidence="2">Belongs to the AAA ATPase family. BCS1 subfamily.</text>
</comment>
<dbReference type="Proteomes" id="UP001480595">
    <property type="component" value="Unassembled WGS sequence"/>
</dbReference>
<evidence type="ECO:0000256" key="3">
    <source>
        <dbReference type="ARBA" id="ARBA00022792"/>
    </source>
</evidence>
<keyword evidence="3" id="KW-0999">Mitochondrion inner membrane</keyword>
<evidence type="ECO:0000256" key="4">
    <source>
        <dbReference type="SAM" id="MobiDB-lite"/>
    </source>
</evidence>
<dbReference type="Pfam" id="PF00004">
    <property type="entry name" value="AAA"/>
    <property type="match status" value="1"/>
</dbReference>
<name>A0ABR1VYT0_9PEZI</name>
<gene>
    <name evidence="6" type="ORF">PG994_003634</name>
</gene>
<keyword evidence="3" id="KW-0472">Membrane</keyword>
<dbReference type="InterPro" id="IPR003959">
    <property type="entry name" value="ATPase_AAA_core"/>
</dbReference>
<evidence type="ECO:0000256" key="2">
    <source>
        <dbReference type="ARBA" id="ARBA00007448"/>
    </source>
</evidence>
<evidence type="ECO:0000259" key="5">
    <source>
        <dbReference type="SMART" id="SM00382"/>
    </source>
</evidence>
<dbReference type="Gene3D" id="3.40.50.300">
    <property type="entry name" value="P-loop containing nucleotide triphosphate hydrolases"/>
    <property type="match status" value="1"/>
</dbReference>
<dbReference type="InterPro" id="IPR027417">
    <property type="entry name" value="P-loop_NTPase"/>
</dbReference>
<organism evidence="6 7">
    <name type="scientific">Apiospora phragmitis</name>
    <dbReference type="NCBI Taxonomy" id="2905665"/>
    <lineage>
        <taxon>Eukaryota</taxon>
        <taxon>Fungi</taxon>
        <taxon>Dikarya</taxon>
        <taxon>Ascomycota</taxon>
        <taxon>Pezizomycotina</taxon>
        <taxon>Sordariomycetes</taxon>
        <taxon>Xylariomycetidae</taxon>
        <taxon>Amphisphaeriales</taxon>
        <taxon>Apiosporaceae</taxon>
        <taxon>Apiospora</taxon>
    </lineage>
</organism>
<dbReference type="GeneID" id="92088106"/>
<dbReference type="PANTHER" id="PTHR23070">
    <property type="entry name" value="BCS1 AAA-TYPE ATPASE"/>
    <property type="match status" value="1"/>
</dbReference>
<accession>A0ABR1VYT0</accession>
<feature type="region of interest" description="Disordered" evidence="4">
    <location>
        <begin position="377"/>
        <end position="408"/>
    </location>
</feature>
<keyword evidence="3" id="KW-0496">Mitochondrion</keyword>
<dbReference type="InterPro" id="IPR014851">
    <property type="entry name" value="BCS1_N"/>
</dbReference>
<dbReference type="Pfam" id="PF08740">
    <property type="entry name" value="BCS1_N"/>
    <property type="match status" value="1"/>
</dbReference>
<sequence length="501" mass="55384">MDSFLAGYLGHGLDFPLLRFLDRFSNRTKTALLTATTVGGAFYKGWFVLPAMIQPSCNCSSAPSPPPHPRPLSLYPPKPVSVLSSPELPPAPPGPAKPNIVYLPGLRNTSFFYRHRPFLVRVARPTTHAHGGDYNGENEGARQGGKRISVLCFGRSIDPIKQFLKLCRRASQEKQKTYVTVHLVSLADGSWPLQYKPKRALDTIHLDEAAKAYLDPLTQQFYGDLAIPYQRVYMFWGPPGTGKTSFAIAIAGFLDIPCTNDAQLQRVFESIEPRCIVLLEDVDSARIRWDKAGGKDQQAVAQTGPTLSGLLNVLDGVASAQNRVVVITANQPDTLDEALLRPGRVDKRIYFRYITPEVAQQMFLRILAPRVFARLHPSSSSSENHQDGGALKTSKESSNASQEESDEMKRLAAEFAAHISLDTLTRVQLQEYLLSRRTDRQKTIRDTTELVRSCRRPESMKVGAGEGDSSAALWMMNVEQNSVQKPNGDDEASLGSPSHPL</sequence>
<feature type="region of interest" description="Disordered" evidence="4">
    <location>
        <begin position="479"/>
        <end position="501"/>
    </location>
</feature>
<evidence type="ECO:0000313" key="6">
    <source>
        <dbReference type="EMBL" id="KAK8076362.1"/>
    </source>
</evidence>
<dbReference type="InterPro" id="IPR003593">
    <property type="entry name" value="AAA+_ATPase"/>
</dbReference>
<comment type="subcellular location">
    <subcellularLocation>
        <location evidence="1">Mitochondrion inner membrane</location>
        <topology evidence="1">Single-pass membrane protein</topology>
    </subcellularLocation>
</comment>
<dbReference type="InterPro" id="IPR050747">
    <property type="entry name" value="Mitochondrial_chaperone_BCS1"/>
</dbReference>
<evidence type="ECO:0000313" key="7">
    <source>
        <dbReference type="Proteomes" id="UP001480595"/>
    </source>
</evidence>
<comment type="caution">
    <text evidence="6">The sequence shown here is derived from an EMBL/GenBank/DDBJ whole genome shotgun (WGS) entry which is preliminary data.</text>
</comment>
<protein>
    <recommendedName>
        <fullName evidence="5">AAA+ ATPase domain-containing protein</fullName>
    </recommendedName>
</protein>
<evidence type="ECO:0000256" key="1">
    <source>
        <dbReference type="ARBA" id="ARBA00004434"/>
    </source>
</evidence>
<feature type="domain" description="AAA+ ATPase" evidence="5">
    <location>
        <begin position="229"/>
        <end position="355"/>
    </location>
</feature>
<keyword evidence="7" id="KW-1185">Reference proteome</keyword>
<dbReference type="SMART" id="SM00382">
    <property type="entry name" value="AAA"/>
    <property type="match status" value="1"/>
</dbReference>
<dbReference type="SUPFAM" id="SSF52540">
    <property type="entry name" value="P-loop containing nucleoside triphosphate hydrolases"/>
    <property type="match status" value="1"/>
</dbReference>